<sequence length="988" mass="111759">MILTFLYMIATSIQSRRIVFLKNHLRNLFQGDTTTCPSIMFYNKKQSSNKESNSPMNDCENDEFMTSCLCVNKRDARLEELLWYYDDMRLCTIFPQQKVDISSWLTYQYGKTFFPLHTNNRNGTLLQSEYKLYILVEADLKSYNPIAATHATKVEDYGLIITWTANKNIDLIIESDLDMVAKFLIAAMEGQCYINNGLLLKRIETVLISGKPCVYNSDVLNSPPTKKFIDKEEWTTHAEKLKSLSDTAKLVSEKCKPFEVKDLPGLIVYPEHAVTDAELELMKRVESNETLESETRSQVSTPVSVNSPQHENQLSQDEIQKITKDTTEFQGVPHSTSKSLDMLDNLDVSSTISTRQVSCSDIKSTSKSFEPKSFYDAKYSKSIASTSPFKNSIAEITRKLSKTNVKPPNVLIYADSFIARNNVKGVLEESLDTNKYTIYALSPEEARNDAWVENAALVVVCGNVGNEIGNRIVEYILHGGKLLALCSDVIHILLPSFKTAEVRENELVHFSYGKWKHVRMMHHIFCYQASPVRTRFSQDHEDVKVSSVSPPTTVSVKDKKGNSHSFDLKVLGTEETWHTPSILLATLLGSGGKLVFSQIHLEVDPMQYELEESKFNALKESNATRLEIFNDLLKTHLEIEVRSTAKVTAHITYTSAFFLGRHELKLEMLERLKEVMTANDSLKMPKLEIQFCRSSTVPRPASALFLPIMIHQCPDNFSTVEYFENLSTKELGRLVIYVDIMTSSMDVFNGHQLGHGLAVIVRQQTQGRGRSKNIWLSPKGAALFTLQLHVPTDTILGRRISILQHLVSVAIISAFKSLSGYEDIDLRLKWPNDIYAGNNVKIGGLIVETHVLSDLNICNVGVGINLFNKEPTCCINDIVTTFNEIYQKKLEMVSYEQYFAIVFNEIERWLNIVQSGNIDDFLDAYYTYWMHTDTNVTVLSASGVSQNVKILGIDDYGYLRVRGEDGTMFTVHPDGNTFDCLKGLIAPK</sequence>
<name>A0A6J3JZ21_9HYME</name>
<dbReference type="CTD" id="40659"/>
<dbReference type="Proteomes" id="UP000504631">
    <property type="component" value="Unplaced"/>
</dbReference>
<dbReference type="PANTHER" id="PTHR12835:SF5">
    <property type="entry name" value="BIOTIN--PROTEIN LIGASE"/>
    <property type="match status" value="1"/>
</dbReference>
<keyword evidence="2 6" id="KW-0436">Ligase</keyword>
<dbReference type="Gene3D" id="3.30.930.10">
    <property type="entry name" value="Bira Bifunctional Protein, Domain 2"/>
    <property type="match status" value="1"/>
</dbReference>
<dbReference type="InterPro" id="IPR003142">
    <property type="entry name" value="BPL_C"/>
</dbReference>
<evidence type="ECO:0000256" key="1">
    <source>
        <dbReference type="ARBA" id="ARBA00009934"/>
    </source>
</evidence>
<evidence type="ECO:0000313" key="8">
    <source>
        <dbReference type="RefSeq" id="XP_033345395.1"/>
    </source>
</evidence>
<dbReference type="PROSITE" id="PS51733">
    <property type="entry name" value="BPL_LPL_CATALYTIC"/>
    <property type="match status" value="1"/>
</dbReference>
<dbReference type="RefSeq" id="XP_033345375.1">
    <property type="nucleotide sequence ID" value="XM_033489484.1"/>
</dbReference>
<evidence type="ECO:0000313" key="5">
    <source>
        <dbReference type="Proteomes" id="UP000504631"/>
    </source>
</evidence>
<dbReference type="GO" id="GO:0004077">
    <property type="term" value="F:biotin--[biotin carboxyl-carrier protein] ligase activity"/>
    <property type="evidence" value="ECO:0007669"/>
    <property type="project" value="InterPro"/>
</dbReference>
<dbReference type="KEGG" id="bvk:117231240"/>
<comment type="similarity">
    <text evidence="1">Belongs to the biotin--protein ligase family.</text>
</comment>
<dbReference type="InterPro" id="IPR045864">
    <property type="entry name" value="aa-tRNA-synth_II/BPL/LPL"/>
</dbReference>
<organism evidence="5 8">
    <name type="scientific">Bombus vosnesenskii</name>
    <dbReference type="NCBI Taxonomy" id="207650"/>
    <lineage>
        <taxon>Eukaryota</taxon>
        <taxon>Metazoa</taxon>
        <taxon>Ecdysozoa</taxon>
        <taxon>Arthropoda</taxon>
        <taxon>Hexapoda</taxon>
        <taxon>Insecta</taxon>
        <taxon>Pterygota</taxon>
        <taxon>Neoptera</taxon>
        <taxon>Endopterygota</taxon>
        <taxon>Hymenoptera</taxon>
        <taxon>Apocrita</taxon>
        <taxon>Aculeata</taxon>
        <taxon>Apoidea</taxon>
        <taxon>Anthophila</taxon>
        <taxon>Apidae</taxon>
        <taxon>Bombus</taxon>
        <taxon>Pyrobombus</taxon>
    </lineage>
</organism>
<proteinExistence type="inferred from homology"/>
<evidence type="ECO:0000259" key="4">
    <source>
        <dbReference type="PROSITE" id="PS51733"/>
    </source>
</evidence>
<accession>A0A6J3JZ21</accession>
<dbReference type="RefSeq" id="XP_033345395.1">
    <property type="nucleotide sequence ID" value="XM_033489504.1"/>
</dbReference>
<dbReference type="RefSeq" id="XP_033345385.1">
    <property type="nucleotide sequence ID" value="XM_033489494.1"/>
</dbReference>
<dbReference type="Pfam" id="PF02237">
    <property type="entry name" value="BPL_C"/>
    <property type="match status" value="1"/>
</dbReference>
<dbReference type="GeneID" id="117231240"/>
<feature type="region of interest" description="Disordered" evidence="3">
    <location>
        <begin position="288"/>
        <end position="314"/>
    </location>
</feature>
<evidence type="ECO:0000256" key="2">
    <source>
        <dbReference type="ARBA" id="ARBA00022598"/>
    </source>
</evidence>
<dbReference type="NCBIfam" id="TIGR00121">
    <property type="entry name" value="birA_ligase"/>
    <property type="match status" value="1"/>
</dbReference>
<protein>
    <submittedName>
        <fullName evidence="6 7">Biotin--protein ligase isoform X1</fullName>
    </submittedName>
</protein>
<keyword evidence="5" id="KW-1185">Reference proteome</keyword>
<dbReference type="AlphaFoldDB" id="A0A6J3JZ21"/>
<dbReference type="InterPro" id="IPR004408">
    <property type="entry name" value="Biotin_CoA_COase_ligase"/>
</dbReference>
<reference evidence="6 7" key="1">
    <citation type="submission" date="2025-04" db="UniProtKB">
        <authorList>
            <consortium name="RefSeq"/>
        </authorList>
    </citation>
    <scope>IDENTIFICATION</scope>
    <source>
        <tissue evidence="6 7">Muscle</tissue>
    </source>
</reference>
<dbReference type="PANTHER" id="PTHR12835">
    <property type="entry name" value="BIOTIN PROTEIN LIGASE"/>
    <property type="match status" value="1"/>
</dbReference>
<feature type="domain" description="BPL/LPL catalytic" evidence="4">
    <location>
        <begin position="720"/>
        <end position="914"/>
    </location>
</feature>
<dbReference type="SUPFAM" id="SSF55681">
    <property type="entry name" value="Class II aaRS and biotin synthetases"/>
    <property type="match status" value="1"/>
</dbReference>
<evidence type="ECO:0000313" key="6">
    <source>
        <dbReference type="RefSeq" id="XP_033345375.1"/>
    </source>
</evidence>
<feature type="compositionally biased region" description="Polar residues" evidence="3">
    <location>
        <begin position="296"/>
        <end position="314"/>
    </location>
</feature>
<dbReference type="GO" id="GO:0005737">
    <property type="term" value="C:cytoplasm"/>
    <property type="evidence" value="ECO:0007669"/>
    <property type="project" value="TreeGrafter"/>
</dbReference>
<dbReference type="Pfam" id="PF03099">
    <property type="entry name" value="BPL_LplA_LipB"/>
    <property type="match status" value="1"/>
</dbReference>
<gene>
    <name evidence="6 7 8" type="primary">LOC117231240</name>
</gene>
<dbReference type="InterPro" id="IPR004143">
    <property type="entry name" value="BPL_LPL_catalytic"/>
</dbReference>
<evidence type="ECO:0000313" key="7">
    <source>
        <dbReference type="RefSeq" id="XP_033345385.1"/>
    </source>
</evidence>
<evidence type="ECO:0000256" key="3">
    <source>
        <dbReference type="SAM" id="MobiDB-lite"/>
    </source>
</evidence>